<sequence>MTLIYLFMNIKKYKYVICVFPKKMISFIFFSLLNMFHYISQIEEKYGIDFSEYDQYHNDILNIFNLNKLKLNEYDLNNSNILYIIGLYYYRRNINYNKAKYYFSLAINRGNNDSTDYIISIYTQMNDYNNAEKYSLKYFIVDDPYKNMCLGLLYFEMQKYNNAEKYLLYAIQYYNGDNTYPEIYEKLAIIYELNSDFINAIKYYSLYFNKNKIETSHKLSKLYCKLNKFEEANKYYQIIIEHGQKNFSLYLELAMFYQNYNIYCADYYYLLAIKHCPNDYSIGNIYFDLATVYFKTQSYYESEKYFKLACAHNIPSVFEYLGIICLKLNDYLKAEEYFLIQINNNPTDTSYHNLGLAYLGQQNKELAKKYFLMSIELHKLNSFIELKSIFNNDLKLYIYFDNIKNKNLFINENISLLMKNKKVLIYKNKLSYSIEKNNTDYCPICFDTKISIMLNCGHTICFECFPNLDDKCYYCREHFI</sequence>
<dbReference type="SUPFAM" id="SSF81901">
    <property type="entry name" value="HCP-like"/>
    <property type="match status" value="2"/>
</dbReference>
<dbReference type="GO" id="GO:0005737">
    <property type="term" value="C:cytoplasm"/>
    <property type="evidence" value="ECO:0007669"/>
    <property type="project" value="UniProtKB-ARBA"/>
</dbReference>
<feature type="domain" description="RING-type" evidence="1">
    <location>
        <begin position="442"/>
        <end position="476"/>
    </location>
</feature>
<evidence type="ECO:0000313" key="2">
    <source>
        <dbReference type="EMBL" id="QHT75628.1"/>
    </source>
</evidence>
<dbReference type="InterPro" id="IPR019734">
    <property type="entry name" value="TPR_rpt"/>
</dbReference>
<dbReference type="SUPFAM" id="SSF57850">
    <property type="entry name" value="RING/U-box"/>
    <property type="match status" value="1"/>
</dbReference>
<reference evidence="2" key="1">
    <citation type="journal article" date="2020" name="Nature">
        <title>Giant virus diversity and host interactions through global metagenomics.</title>
        <authorList>
            <person name="Schulz F."/>
            <person name="Roux S."/>
            <person name="Paez-Espino D."/>
            <person name="Jungbluth S."/>
            <person name="Walsh D.A."/>
            <person name="Denef V.J."/>
            <person name="McMahon K.D."/>
            <person name="Konstantinidis K.T."/>
            <person name="Eloe-Fadrosh E.A."/>
            <person name="Kyrpides N.C."/>
            <person name="Woyke T."/>
        </authorList>
    </citation>
    <scope>NUCLEOTIDE SEQUENCE</scope>
    <source>
        <strain evidence="2">GVMAG-M-3300023179-71</strain>
    </source>
</reference>
<dbReference type="Pfam" id="PF13920">
    <property type="entry name" value="zf-C3HC4_3"/>
    <property type="match status" value="1"/>
</dbReference>
<dbReference type="Gene3D" id="1.25.40.10">
    <property type="entry name" value="Tetratricopeptide repeat domain"/>
    <property type="match status" value="2"/>
</dbReference>
<dbReference type="InterPro" id="IPR001841">
    <property type="entry name" value="Znf_RING"/>
</dbReference>
<dbReference type="SMART" id="SM00184">
    <property type="entry name" value="RING"/>
    <property type="match status" value="1"/>
</dbReference>
<dbReference type="InterPro" id="IPR011990">
    <property type="entry name" value="TPR-like_helical_dom_sf"/>
</dbReference>
<dbReference type="EMBL" id="MN739880">
    <property type="protein sequence ID" value="QHT75628.1"/>
    <property type="molecule type" value="Genomic_DNA"/>
</dbReference>
<dbReference type="PANTHER" id="PTHR12558:SF13">
    <property type="entry name" value="CELL DIVISION CYCLE PROTEIN 27 HOMOLOG"/>
    <property type="match status" value="1"/>
</dbReference>
<protein>
    <recommendedName>
        <fullName evidence="1">RING-type domain-containing protein</fullName>
    </recommendedName>
</protein>
<proteinExistence type="predicted"/>
<dbReference type="PANTHER" id="PTHR12558">
    <property type="entry name" value="CELL DIVISION CYCLE 16,23,27"/>
    <property type="match status" value="1"/>
</dbReference>
<dbReference type="AlphaFoldDB" id="A0A6C0H4Z4"/>
<evidence type="ECO:0000259" key="1">
    <source>
        <dbReference type="PROSITE" id="PS50089"/>
    </source>
</evidence>
<organism evidence="2">
    <name type="scientific">viral metagenome</name>
    <dbReference type="NCBI Taxonomy" id="1070528"/>
    <lineage>
        <taxon>unclassified sequences</taxon>
        <taxon>metagenomes</taxon>
        <taxon>organismal metagenomes</taxon>
    </lineage>
</organism>
<dbReference type="Pfam" id="PF13181">
    <property type="entry name" value="TPR_8"/>
    <property type="match status" value="1"/>
</dbReference>
<dbReference type="InterPro" id="IPR013083">
    <property type="entry name" value="Znf_RING/FYVE/PHD"/>
</dbReference>
<name>A0A6C0H4Z4_9ZZZZ</name>
<dbReference type="SMART" id="SM00028">
    <property type="entry name" value="TPR"/>
    <property type="match status" value="6"/>
</dbReference>
<dbReference type="Gene3D" id="3.30.40.10">
    <property type="entry name" value="Zinc/RING finger domain, C3HC4 (zinc finger)"/>
    <property type="match status" value="1"/>
</dbReference>
<accession>A0A6C0H4Z4</accession>
<dbReference type="PROSITE" id="PS50089">
    <property type="entry name" value="ZF_RING_2"/>
    <property type="match status" value="1"/>
</dbReference>